<dbReference type="InterPro" id="IPR045857">
    <property type="entry name" value="O16G_dom_2"/>
</dbReference>
<dbReference type="PANTHER" id="PTHR46673:SF1">
    <property type="entry name" value="4F2 CELL-SURFACE ANTIGEN HEAVY CHAIN"/>
    <property type="match status" value="1"/>
</dbReference>
<dbReference type="InterPro" id="IPR017853">
    <property type="entry name" value="GH"/>
</dbReference>
<dbReference type="GO" id="GO:0015173">
    <property type="term" value="F:aromatic amino acid transmembrane transporter activity"/>
    <property type="evidence" value="ECO:0007669"/>
    <property type="project" value="TreeGrafter"/>
</dbReference>
<name>A0AAU9U8I3_EUPED</name>
<dbReference type="GO" id="GO:0004558">
    <property type="term" value="F:alpha-1,4-glucosidase activity"/>
    <property type="evidence" value="ECO:0007669"/>
    <property type="project" value="UniProtKB-EC"/>
</dbReference>
<dbReference type="Pfam" id="PF16028">
    <property type="entry name" value="SLC3A2_N"/>
    <property type="match status" value="1"/>
</dbReference>
<dbReference type="GO" id="GO:0015823">
    <property type="term" value="P:phenylalanine transport"/>
    <property type="evidence" value="ECO:0007669"/>
    <property type="project" value="TreeGrafter"/>
</dbReference>
<evidence type="ECO:0000256" key="3">
    <source>
        <dbReference type="SAM" id="Phobius"/>
    </source>
</evidence>
<evidence type="ECO:0000256" key="1">
    <source>
        <dbReference type="ARBA" id="ARBA00001657"/>
    </source>
</evidence>
<comment type="caution">
    <text evidence="5">The sequence shown here is derived from an EMBL/GenBank/DDBJ whole genome shotgun (WGS) entry which is preliminary data.</text>
</comment>
<proteinExistence type="predicted"/>
<dbReference type="Pfam" id="PF00128">
    <property type="entry name" value="Alpha-amylase"/>
    <property type="match status" value="1"/>
</dbReference>
<evidence type="ECO:0000313" key="5">
    <source>
        <dbReference type="EMBL" id="CAH2094293.1"/>
    </source>
</evidence>
<evidence type="ECO:0000259" key="4">
    <source>
        <dbReference type="SMART" id="SM00642"/>
    </source>
</evidence>
<dbReference type="GO" id="GO:0005975">
    <property type="term" value="P:carbohydrate metabolic process"/>
    <property type="evidence" value="ECO:0007669"/>
    <property type="project" value="InterPro"/>
</dbReference>
<dbReference type="InterPro" id="IPR006047">
    <property type="entry name" value="GH13_cat_dom"/>
</dbReference>
<sequence>MLHLFSLASCEKNFRTSKTSIHKSKEKVSADGAEEKLLQKEDEAKIVTRVDMADAKYVVGDHRNGDAKIELDANKKQFSGLTKEELMKYAEDPFWVRLRWFMFVLFWALWLCMLAGAIAIIVRAPKCAPPTPRTWYEKGPLVDMSSVEDYSEVEAALPLLEKTQVSGIFAFACKDTYEVLDDPSCINKFKEFVAKAKKFGVKVIVDLTANFVSKTHKWFQMSENRSSEYSDYFVWVKGHEYDPENSSTQPKPPNQWVSTLDKPAWSWSEKRQEYYLHMYGEDQPDLNFTNVDVVRKFDSVIKLWMEAGASGIRLQKARELHANNSLADERPGGAPGADHTQRGFWRNRHSADAPDLDRLLAHWALRVTSEDGDTVFTLAEAGPRAELFVLERNTSALRPPSAAPLDVSDAPAALEQLRKRLTRWPALQLITEDGADEELAMFSMLLPATPVLTLKQLGYNNTLPSEALLHAVALRADASVQHGQRALAAAPARNSSAAVLVCARWKRGHTGYVSLYNGGAEDARANLTAVHSLPAALAVLVGPRHNGTRHINEGLVNSDDVFVPARSAVILSYVPNNAAED</sequence>
<accession>A0AAU9U8I3</accession>
<reference evidence="5" key="1">
    <citation type="submission" date="2022-03" db="EMBL/GenBank/DDBJ databases">
        <authorList>
            <person name="Tunstrom K."/>
        </authorList>
    </citation>
    <scope>NUCLEOTIDE SEQUENCE</scope>
</reference>
<dbReference type="EC" id="3.2.1.20" evidence="2"/>
<keyword evidence="3" id="KW-0812">Transmembrane</keyword>
<gene>
    <name evidence="5" type="ORF">EEDITHA_LOCUS9872</name>
</gene>
<dbReference type="EMBL" id="CAKOGL010000014">
    <property type="protein sequence ID" value="CAH2094293.1"/>
    <property type="molecule type" value="Genomic_DNA"/>
</dbReference>
<dbReference type="Proteomes" id="UP001153954">
    <property type="component" value="Unassembled WGS sequence"/>
</dbReference>
<dbReference type="GO" id="GO:0015180">
    <property type="term" value="F:L-alanine transmembrane transporter activity"/>
    <property type="evidence" value="ECO:0007669"/>
    <property type="project" value="TreeGrafter"/>
</dbReference>
<dbReference type="SUPFAM" id="SSF51445">
    <property type="entry name" value="(Trans)glycosidases"/>
    <property type="match status" value="1"/>
</dbReference>
<feature type="domain" description="Glycosyl hydrolase family 13 catalytic" evidence="4">
    <location>
        <begin position="129"/>
        <end position="475"/>
    </location>
</feature>
<dbReference type="GO" id="GO:0016324">
    <property type="term" value="C:apical plasma membrane"/>
    <property type="evidence" value="ECO:0007669"/>
    <property type="project" value="TreeGrafter"/>
</dbReference>
<organism evidence="5 6">
    <name type="scientific">Euphydryas editha</name>
    <name type="common">Edith's checkerspot</name>
    <dbReference type="NCBI Taxonomy" id="104508"/>
    <lineage>
        <taxon>Eukaryota</taxon>
        <taxon>Metazoa</taxon>
        <taxon>Ecdysozoa</taxon>
        <taxon>Arthropoda</taxon>
        <taxon>Hexapoda</taxon>
        <taxon>Insecta</taxon>
        <taxon>Pterygota</taxon>
        <taxon>Neoptera</taxon>
        <taxon>Endopterygota</taxon>
        <taxon>Lepidoptera</taxon>
        <taxon>Glossata</taxon>
        <taxon>Ditrysia</taxon>
        <taxon>Papilionoidea</taxon>
        <taxon>Nymphalidae</taxon>
        <taxon>Nymphalinae</taxon>
        <taxon>Euphydryas</taxon>
    </lineage>
</organism>
<evidence type="ECO:0000313" key="6">
    <source>
        <dbReference type="Proteomes" id="UP001153954"/>
    </source>
</evidence>
<dbReference type="PANTHER" id="PTHR46673">
    <property type="entry name" value="4F2 CELL-SURFACE ANTIGEN HEAVY CHAIN"/>
    <property type="match status" value="1"/>
</dbReference>
<dbReference type="SMART" id="SM00642">
    <property type="entry name" value="Aamy"/>
    <property type="match status" value="1"/>
</dbReference>
<dbReference type="AlphaFoldDB" id="A0AAU9U8I3"/>
<dbReference type="GO" id="GO:1903801">
    <property type="term" value="P:L-leucine import across plasma membrane"/>
    <property type="evidence" value="ECO:0007669"/>
    <property type="project" value="TreeGrafter"/>
</dbReference>
<keyword evidence="6" id="KW-1185">Reference proteome</keyword>
<dbReference type="GO" id="GO:0016323">
    <property type="term" value="C:basolateral plasma membrane"/>
    <property type="evidence" value="ECO:0007669"/>
    <property type="project" value="TreeGrafter"/>
</dbReference>
<evidence type="ECO:0000256" key="2">
    <source>
        <dbReference type="ARBA" id="ARBA00012741"/>
    </source>
</evidence>
<feature type="transmembrane region" description="Helical" evidence="3">
    <location>
        <begin position="100"/>
        <end position="122"/>
    </location>
</feature>
<dbReference type="InterPro" id="IPR031984">
    <property type="entry name" value="SLC3A2_N"/>
</dbReference>
<dbReference type="GO" id="GO:0015190">
    <property type="term" value="F:L-leucine transmembrane transporter activity"/>
    <property type="evidence" value="ECO:0007669"/>
    <property type="project" value="TreeGrafter"/>
</dbReference>
<dbReference type="InterPro" id="IPR042280">
    <property type="entry name" value="SLC3A2"/>
</dbReference>
<dbReference type="Gene3D" id="3.20.20.80">
    <property type="entry name" value="Glycosidases"/>
    <property type="match status" value="1"/>
</dbReference>
<protein>
    <recommendedName>
        <fullName evidence="2">alpha-glucosidase</fullName>
        <ecNumber evidence="2">3.2.1.20</ecNumber>
    </recommendedName>
</protein>
<dbReference type="Gene3D" id="3.90.400.10">
    <property type="entry name" value="Oligo-1,6-glucosidase, Domain 2"/>
    <property type="match status" value="1"/>
</dbReference>
<dbReference type="GO" id="GO:1904273">
    <property type="term" value="P:L-alanine import across plasma membrane"/>
    <property type="evidence" value="ECO:0007669"/>
    <property type="project" value="TreeGrafter"/>
</dbReference>
<keyword evidence="3" id="KW-0472">Membrane</keyword>
<keyword evidence="3" id="KW-1133">Transmembrane helix</keyword>
<comment type="catalytic activity">
    <reaction evidence="1">
        <text>Hydrolysis of terminal, non-reducing (1-&gt;4)-linked alpha-D-glucose residues with release of alpha-D-glucose.</text>
        <dbReference type="EC" id="3.2.1.20"/>
    </reaction>
</comment>